<dbReference type="InterPro" id="IPR021736">
    <property type="entry name" value="DUF3305"/>
</dbReference>
<feature type="region of interest" description="Disordered" evidence="1">
    <location>
        <begin position="137"/>
        <end position="171"/>
    </location>
</feature>
<reference evidence="3" key="1">
    <citation type="journal article" date="2019" name="Int. J. Syst. Evol. Microbiol.">
        <title>The Global Catalogue of Microorganisms (GCM) 10K type strain sequencing project: providing services to taxonomists for standard genome sequencing and annotation.</title>
        <authorList>
            <consortium name="The Broad Institute Genomics Platform"/>
            <consortium name="The Broad Institute Genome Sequencing Center for Infectious Disease"/>
            <person name="Wu L."/>
            <person name="Ma J."/>
        </authorList>
    </citation>
    <scope>NUCLEOTIDE SEQUENCE [LARGE SCALE GENOMIC DNA]</scope>
    <source>
        <strain evidence="3">JCM 31890</strain>
    </source>
</reference>
<sequence>MRCERITNRWQPWRWVLAEVVPHEPAFGAEPRKLRDDAEGMSWLFPDFEVALFRDEAEGYWLNLESPAPCWFVLWRLDEVQEPDAIPLARPVAVSLSYHEAGRWLDAQETVEQVPAPEPVLDTLRAFVAEHYVPEPRRRKRPDSFQPLQDRFGNPASVSTGKPQRGGGGHG</sequence>
<dbReference type="Pfam" id="PF11749">
    <property type="entry name" value="DUF3305"/>
    <property type="match status" value="1"/>
</dbReference>
<evidence type="ECO:0000313" key="2">
    <source>
        <dbReference type="EMBL" id="GAA4423105.1"/>
    </source>
</evidence>
<accession>A0ABP8L7M7</accession>
<keyword evidence="3" id="KW-1185">Reference proteome</keyword>
<gene>
    <name evidence="2" type="ORF">GCM10023090_14920</name>
</gene>
<dbReference type="Proteomes" id="UP001501788">
    <property type="component" value="Unassembled WGS sequence"/>
</dbReference>
<evidence type="ECO:0000313" key="3">
    <source>
        <dbReference type="Proteomes" id="UP001501788"/>
    </source>
</evidence>
<name>A0ABP8L7M7_9BURK</name>
<evidence type="ECO:0000256" key="1">
    <source>
        <dbReference type="SAM" id="MobiDB-lite"/>
    </source>
</evidence>
<organism evidence="2 3">
    <name type="scientific">Acidovorax lacteus</name>
    <dbReference type="NCBI Taxonomy" id="1924988"/>
    <lineage>
        <taxon>Bacteria</taxon>
        <taxon>Pseudomonadati</taxon>
        <taxon>Pseudomonadota</taxon>
        <taxon>Betaproteobacteria</taxon>
        <taxon>Burkholderiales</taxon>
        <taxon>Comamonadaceae</taxon>
        <taxon>Acidovorax</taxon>
    </lineage>
</organism>
<protein>
    <submittedName>
        <fullName evidence="2">DUF3305 domain-containing protein</fullName>
    </submittedName>
</protein>
<dbReference type="EMBL" id="BAABEX010000009">
    <property type="protein sequence ID" value="GAA4423105.1"/>
    <property type="molecule type" value="Genomic_DNA"/>
</dbReference>
<comment type="caution">
    <text evidence="2">The sequence shown here is derived from an EMBL/GenBank/DDBJ whole genome shotgun (WGS) entry which is preliminary data.</text>
</comment>
<proteinExistence type="predicted"/>